<feature type="region of interest" description="Disordered" evidence="1">
    <location>
        <begin position="54"/>
        <end position="83"/>
    </location>
</feature>
<dbReference type="RefSeq" id="WP_169274615.1">
    <property type="nucleotide sequence ID" value="NZ_JAAIIH010000001.1"/>
</dbReference>
<name>A0A7Y0HXI6_9BIFI</name>
<dbReference type="Proteomes" id="UP000588277">
    <property type="component" value="Unassembled WGS sequence"/>
</dbReference>
<proteinExistence type="predicted"/>
<comment type="caution">
    <text evidence="2">The sequence shown here is derived from an EMBL/GenBank/DDBJ whole genome shotgun (WGS) entry which is preliminary data.</text>
</comment>
<gene>
    <name evidence="2" type="ORF">G1C96_0028</name>
</gene>
<evidence type="ECO:0000313" key="3">
    <source>
        <dbReference type="Proteomes" id="UP000588277"/>
    </source>
</evidence>
<feature type="compositionally biased region" description="Acidic residues" evidence="1">
    <location>
        <begin position="63"/>
        <end position="72"/>
    </location>
</feature>
<dbReference type="AlphaFoldDB" id="A0A7Y0HXI6"/>
<organism evidence="2 3">
    <name type="scientific">Bifidobacterium moraviense</name>
    <dbReference type="NCBI Taxonomy" id="2675323"/>
    <lineage>
        <taxon>Bacteria</taxon>
        <taxon>Bacillati</taxon>
        <taxon>Actinomycetota</taxon>
        <taxon>Actinomycetes</taxon>
        <taxon>Bifidobacteriales</taxon>
        <taxon>Bifidobacteriaceae</taxon>
        <taxon>Bifidobacterium</taxon>
    </lineage>
</organism>
<protein>
    <recommendedName>
        <fullName evidence="4">SPOR domain-containing protein</fullName>
    </recommendedName>
</protein>
<evidence type="ECO:0008006" key="4">
    <source>
        <dbReference type="Google" id="ProtNLM"/>
    </source>
</evidence>
<evidence type="ECO:0000256" key="1">
    <source>
        <dbReference type="SAM" id="MobiDB-lite"/>
    </source>
</evidence>
<sequence length="83" mass="9544">MDNSKLWYFNTVRNEPELGPVSPVSQRMGPYRSREEALRAWDIVRERNRRWERQDAEWHGVDADDATGEDGLPDGSADGRGGR</sequence>
<reference evidence="2 3" key="1">
    <citation type="submission" date="2020-02" db="EMBL/GenBank/DDBJ databases">
        <title>Characterization of phylogenetic diversity of novel bifidobacterial species isolated in Czech ZOOs.</title>
        <authorList>
            <person name="Lugli G.A."/>
            <person name="Vera N.B."/>
            <person name="Ventura M."/>
        </authorList>
    </citation>
    <scope>NUCLEOTIDE SEQUENCE [LARGE SCALE GENOMIC DNA]</scope>
    <source>
        <strain evidence="2 3">DSM 109958</strain>
    </source>
</reference>
<accession>A0A7Y0HXI6</accession>
<evidence type="ECO:0000313" key="2">
    <source>
        <dbReference type="EMBL" id="NMM99451.1"/>
    </source>
</evidence>
<keyword evidence="3" id="KW-1185">Reference proteome</keyword>
<dbReference type="EMBL" id="JAAIIH010000001">
    <property type="protein sequence ID" value="NMM99451.1"/>
    <property type="molecule type" value="Genomic_DNA"/>
</dbReference>